<dbReference type="EMBL" id="CM007384">
    <property type="protein sequence ID" value="ONK72163.1"/>
    <property type="molecule type" value="Genomic_DNA"/>
</dbReference>
<sequence>MASLSETISKLFIPIPTRDLGFRPHHRRFTSLPSHFKVQAVSSPSSSKDNHVPNLKKNTKKPPRAPRRLITISTSSGRFHGQWSCDYVLSLRELQLADLAEDGQKDAEVFVSLSVQKHSGFGFSVDGRIITSISRKCSCCLSSYCTEIDTTFDVWVLPSSKSSETQLPEIGGSDPSLSGLRATWIRGGP</sequence>
<dbReference type="Proteomes" id="UP000243459">
    <property type="component" value="Chromosome 4"/>
</dbReference>
<evidence type="ECO:0000313" key="3">
    <source>
        <dbReference type="Proteomes" id="UP000243459"/>
    </source>
</evidence>
<keyword evidence="3" id="KW-1185">Reference proteome</keyword>
<name>A0A5P1F346_ASPOF</name>
<evidence type="ECO:0000313" key="2">
    <source>
        <dbReference type="EMBL" id="ONK72163.1"/>
    </source>
</evidence>
<dbReference type="PANTHER" id="PTHR37734">
    <property type="entry name" value="LARGE RIBOSOMAL RNA SUBUNIT ACCUMULATION PROTEIN YCED HOMOLOG 2, CHLOROPLASTIC"/>
    <property type="match status" value="1"/>
</dbReference>
<dbReference type="AlphaFoldDB" id="A0A5P1F346"/>
<dbReference type="InterPro" id="IPR044985">
    <property type="entry name" value="YceD_plant"/>
</dbReference>
<feature type="region of interest" description="Disordered" evidence="1">
    <location>
        <begin position="40"/>
        <end position="66"/>
    </location>
</feature>
<evidence type="ECO:0000256" key="1">
    <source>
        <dbReference type="SAM" id="MobiDB-lite"/>
    </source>
</evidence>
<dbReference type="Gramene" id="ONK72163">
    <property type="protein sequence ID" value="ONK72163"/>
    <property type="gene ID" value="A4U43_C04F16440"/>
</dbReference>
<organism evidence="2 3">
    <name type="scientific">Asparagus officinalis</name>
    <name type="common">Garden asparagus</name>
    <dbReference type="NCBI Taxonomy" id="4686"/>
    <lineage>
        <taxon>Eukaryota</taxon>
        <taxon>Viridiplantae</taxon>
        <taxon>Streptophyta</taxon>
        <taxon>Embryophyta</taxon>
        <taxon>Tracheophyta</taxon>
        <taxon>Spermatophyta</taxon>
        <taxon>Magnoliopsida</taxon>
        <taxon>Liliopsida</taxon>
        <taxon>Asparagales</taxon>
        <taxon>Asparagaceae</taxon>
        <taxon>Asparagoideae</taxon>
        <taxon>Asparagus</taxon>
    </lineage>
</organism>
<feature type="compositionally biased region" description="Basic residues" evidence="1">
    <location>
        <begin position="57"/>
        <end position="66"/>
    </location>
</feature>
<dbReference type="PANTHER" id="PTHR37734:SF1">
    <property type="entry name" value="LARGE RIBOSOMAL RNA SUBUNIT ACCUMULATION PROTEIN YCED HOMOLOG 2, CHLOROPLASTIC"/>
    <property type="match status" value="1"/>
</dbReference>
<reference evidence="3" key="1">
    <citation type="journal article" date="2017" name="Nat. Commun.">
        <title>The asparagus genome sheds light on the origin and evolution of a young Y chromosome.</title>
        <authorList>
            <person name="Harkess A."/>
            <person name="Zhou J."/>
            <person name="Xu C."/>
            <person name="Bowers J.E."/>
            <person name="Van der Hulst R."/>
            <person name="Ayyampalayam S."/>
            <person name="Mercati F."/>
            <person name="Riccardi P."/>
            <person name="McKain M.R."/>
            <person name="Kakrana A."/>
            <person name="Tang H."/>
            <person name="Ray J."/>
            <person name="Groenendijk J."/>
            <person name="Arikit S."/>
            <person name="Mathioni S.M."/>
            <person name="Nakano M."/>
            <person name="Shan H."/>
            <person name="Telgmann-Rauber A."/>
            <person name="Kanno A."/>
            <person name="Yue Z."/>
            <person name="Chen H."/>
            <person name="Li W."/>
            <person name="Chen Y."/>
            <person name="Xu X."/>
            <person name="Zhang Y."/>
            <person name="Luo S."/>
            <person name="Chen H."/>
            <person name="Gao J."/>
            <person name="Mao Z."/>
            <person name="Pires J.C."/>
            <person name="Luo M."/>
            <person name="Kudrna D."/>
            <person name="Wing R.A."/>
            <person name="Meyers B.C."/>
            <person name="Yi K."/>
            <person name="Kong H."/>
            <person name="Lavrijsen P."/>
            <person name="Sunseri F."/>
            <person name="Falavigna A."/>
            <person name="Ye Y."/>
            <person name="Leebens-Mack J.H."/>
            <person name="Chen G."/>
        </authorList>
    </citation>
    <scope>NUCLEOTIDE SEQUENCE [LARGE SCALE GENOMIC DNA]</scope>
    <source>
        <strain evidence="3">cv. DH0086</strain>
    </source>
</reference>
<proteinExistence type="predicted"/>
<accession>A0A5P1F346</accession>
<protein>
    <submittedName>
        <fullName evidence="2">Uncharacterized protein</fullName>
    </submittedName>
</protein>
<gene>
    <name evidence="2" type="ORF">A4U43_C04F16440</name>
</gene>